<evidence type="ECO:0000256" key="8">
    <source>
        <dbReference type="ARBA" id="ARBA00023065"/>
    </source>
</evidence>
<comment type="function">
    <text evidence="11">Na(+)/H(+) antiporter that extrudes sodium in exchange for external protons.</text>
</comment>
<evidence type="ECO:0000256" key="10">
    <source>
        <dbReference type="ARBA" id="ARBA00023201"/>
    </source>
</evidence>
<evidence type="ECO:0000256" key="3">
    <source>
        <dbReference type="ARBA" id="ARBA00022449"/>
    </source>
</evidence>
<keyword evidence="4" id="KW-1003">Cell membrane</keyword>
<dbReference type="Gene3D" id="6.10.140.1330">
    <property type="match status" value="1"/>
</dbReference>
<feature type="transmembrane region" description="Helical" evidence="11">
    <location>
        <begin position="271"/>
        <end position="292"/>
    </location>
</feature>
<dbReference type="Pfam" id="PF00999">
    <property type="entry name" value="Na_H_Exchanger"/>
    <property type="match status" value="1"/>
</dbReference>
<evidence type="ECO:0000313" key="14">
    <source>
        <dbReference type="Proteomes" id="UP000445000"/>
    </source>
</evidence>
<feature type="transmembrane region" description="Helical" evidence="11">
    <location>
        <begin position="396"/>
        <end position="420"/>
    </location>
</feature>
<dbReference type="NCBIfam" id="TIGR00831">
    <property type="entry name" value="a_cpa1"/>
    <property type="match status" value="1"/>
</dbReference>
<dbReference type="Proteomes" id="UP000445000">
    <property type="component" value="Unassembled WGS sequence"/>
</dbReference>
<keyword evidence="10 11" id="KW-0739">Sodium transport</keyword>
<feature type="transmembrane region" description="Helical" evidence="11">
    <location>
        <begin position="84"/>
        <end position="107"/>
    </location>
</feature>
<feature type="transmembrane region" description="Helical" evidence="11">
    <location>
        <begin position="183"/>
        <end position="204"/>
    </location>
</feature>
<evidence type="ECO:0000256" key="2">
    <source>
        <dbReference type="ARBA" id="ARBA00022448"/>
    </source>
</evidence>
<keyword evidence="8 11" id="KW-0406">Ion transport</keyword>
<evidence type="ECO:0000256" key="4">
    <source>
        <dbReference type="ARBA" id="ARBA00022475"/>
    </source>
</evidence>
<keyword evidence="3 11" id="KW-0050">Antiport</keyword>
<dbReference type="GO" id="GO:0098719">
    <property type="term" value="P:sodium ion import across plasma membrane"/>
    <property type="evidence" value="ECO:0007669"/>
    <property type="project" value="TreeGrafter"/>
</dbReference>
<evidence type="ECO:0000256" key="7">
    <source>
        <dbReference type="ARBA" id="ARBA00023053"/>
    </source>
</evidence>
<reference evidence="14" key="1">
    <citation type="submission" date="2020-01" db="EMBL/GenBank/DDBJ databases">
        <title>'Steroidobacter agaridevorans' sp. nov., agar-degrading bacteria isolated from rhizosphere soils.</title>
        <authorList>
            <person name="Ikenaga M."/>
            <person name="Kataoka M."/>
            <person name="Murouchi A."/>
            <person name="Katsuragi S."/>
            <person name="Sakai M."/>
        </authorList>
    </citation>
    <scope>NUCLEOTIDE SEQUENCE [LARGE SCALE GENOMIC DNA]</scope>
    <source>
        <strain evidence="14">YU21-B</strain>
    </source>
</reference>
<dbReference type="GO" id="GO:0015386">
    <property type="term" value="F:potassium:proton antiporter activity"/>
    <property type="evidence" value="ECO:0007669"/>
    <property type="project" value="TreeGrafter"/>
</dbReference>
<feature type="domain" description="Cation/H+ exchanger transmembrane" evidence="12">
    <location>
        <begin position="13"/>
        <end position="420"/>
    </location>
</feature>
<dbReference type="GO" id="GO:0005886">
    <property type="term" value="C:plasma membrane"/>
    <property type="evidence" value="ECO:0007669"/>
    <property type="project" value="UniProtKB-SubCell"/>
</dbReference>
<keyword evidence="6 11" id="KW-1133">Transmembrane helix</keyword>
<dbReference type="PANTHER" id="PTHR10110:SF86">
    <property type="entry name" value="SODIUM_HYDROGEN EXCHANGER 7"/>
    <property type="match status" value="1"/>
</dbReference>
<keyword evidence="7 11" id="KW-0915">Sodium</keyword>
<dbReference type="PANTHER" id="PTHR10110">
    <property type="entry name" value="SODIUM/HYDROGEN EXCHANGER"/>
    <property type="match status" value="1"/>
</dbReference>
<comment type="caution">
    <text evidence="13">The sequence shown here is derived from an EMBL/GenBank/DDBJ whole genome shotgun (WGS) entry which is preliminary data.</text>
</comment>
<dbReference type="InterPro" id="IPR004709">
    <property type="entry name" value="NaH_exchanger"/>
</dbReference>
<evidence type="ECO:0000313" key="13">
    <source>
        <dbReference type="EMBL" id="GFE82863.1"/>
    </source>
</evidence>
<feature type="transmembrane region" description="Helical" evidence="11">
    <location>
        <begin position="312"/>
        <end position="337"/>
    </location>
</feature>
<dbReference type="RefSeq" id="WP_161814501.1">
    <property type="nucleotide sequence ID" value="NZ_BLJN01000005.1"/>
</dbReference>
<dbReference type="InterPro" id="IPR004705">
    <property type="entry name" value="Cation/H_exchanger_CPA1_bac"/>
</dbReference>
<dbReference type="InterPro" id="IPR018422">
    <property type="entry name" value="Cation/H_exchanger_CPA1"/>
</dbReference>
<proteinExistence type="inferred from homology"/>
<keyword evidence="5 11" id="KW-0812">Transmembrane</keyword>
<name>A0A829YJ28_9GAMM</name>
<evidence type="ECO:0000256" key="5">
    <source>
        <dbReference type="ARBA" id="ARBA00022692"/>
    </source>
</evidence>
<organism evidence="13 14">
    <name type="scientific">Steroidobacter agaridevorans</name>
    <dbReference type="NCBI Taxonomy" id="2695856"/>
    <lineage>
        <taxon>Bacteria</taxon>
        <taxon>Pseudomonadati</taxon>
        <taxon>Pseudomonadota</taxon>
        <taxon>Gammaproteobacteria</taxon>
        <taxon>Steroidobacterales</taxon>
        <taxon>Steroidobacteraceae</taxon>
        <taxon>Steroidobacter</taxon>
    </lineage>
</organism>
<dbReference type="AlphaFoldDB" id="A0A829YJ28"/>
<comment type="caution">
    <text evidence="11">Lacks conserved residue(s) required for the propagation of feature annotation.</text>
</comment>
<gene>
    <name evidence="13" type="ORF">GCM10011487_48630</name>
</gene>
<evidence type="ECO:0000256" key="9">
    <source>
        <dbReference type="ARBA" id="ARBA00023136"/>
    </source>
</evidence>
<dbReference type="PRINTS" id="PR01084">
    <property type="entry name" value="NAHEXCHNGR"/>
</dbReference>
<dbReference type="GO" id="GO:0051453">
    <property type="term" value="P:regulation of intracellular pH"/>
    <property type="evidence" value="ECO:0007669"/>
    <property type="project" value="TreeGrafter"/>
</dbReference>
<accession>A0A829YJ28</accession>
<dbReference type="GO" id="GO:0015385">
    <property type="term" value="F:sodium:proton antiporter activity"/>
    <property type="evidence" value="ECO:0007669"/>
    <property type="project" value="InterPro"/>
</dbReference>
<evidence type="ECO:0000256" key="11">
    <source>
        <dbReference type="RuleBase" id="RU366002"/>
    </source>
</evidence>
<keyword evidence="9 11" id="KW-0472">Membrane</keyword>
<comment type="subcellular location">
    <subcellularLocation>
        <location evidence="11">Cell inner membrane</location>
        <topology evidence="11">Multi-pass membrane protein</topology>
    </subcellularLocation>
    <subcellularLocation>
        <location evidence="1">Cell membrane</location>
        <topology evidence="1">Multi-pass membrane protein</topology>
    </subcellularLocation>
</comment>
<keyword evidence="14" id="KW-1185">Reference proteome</keyword>
<protein>
    <submittedName>
        <fullName evidence="13">Na+/H+ antiporter</fullName>
    </submittedName>
</protein>
<dbReference type="InterPro" id="IPR006153">
    <property type="entry name" value="Cation/H_exchanger_TM"/>
</dbReference>
<feature type="transmembrane region" description="Helical" evidence="11">
    <location>
        <begin position="55"/>
        <end position="72"/>
    </location>
</feature>
<evidence type="ECO:0000256" key="6">
    <source>
        <dbReference type="ARBA" id="ARBA00022989"/>
    </source>
</evidence>
<comment type="similarity">
    <text evidence="11">Belongs to the monovalent cation:proton antiporter 1 (CPA1) transporter (TC 2.A.36) family.</text>
</comment>
<keyword evidence="11" id="KW-0997">Cell inner membrane</keyword>
<feature type="transmembrane region" description="Helical" evidence="11">
    <location>
        <begin position="358"/>
        <end position="384"/>
    </location>
</feature>
<sequence length="548" mass="59257">MESITVSLFLLLAVVLSGWLQRGLPWSVPLPIVQIALGALIALVAKAPVKLDPDVFFLLFLPPLLFLDGWRIPKEGLFRDKDTILELAVGLVIFTVVGLGFLINWMIPAMPLPVAFALAAVVSPTDPVAVSALSSRAPIPKRLLHILEGESLLNDASGLVCMRFAVAAIMTGMFSPLTAIGTFLWLALGGIAIGVLVTWAITGIKDWITRRLGEDSGSQILISLLIPFGAYLLAEHLHCSGILAAVSAGITMSYAELTGRALATTRMRRTGVWDTIQFSVNGVVFVLLGEQMPYLIESAARVVQDAGHHDPLWLIVYVVAINAALATLRFLWVWISLRLTLFRASRAGIGAPISRPSFRLVAATSLAGVRGAITLAGVLTLPLFLPDGSPFPARDLAIFLAAGVILTSLVAATIGLPFLLGGLQLPAEPAHDEQEDSARVAAAEAAIKAIEQAQHELSQNRADADLYADTGAKIMDVYRARINSQPRSVEEAEKMRLIGEIERQLRLAGLRAERDELFRLVRARQLSDELVRKLVREIDLLEARLTTN</sequence>
<evidence type="ECO:0000256" key="1">
    <source>
        <dbReference type="ARBA" id="ARBA00004651"/>
    </source>
</evidence>
<keyword evidence="2 11" id="KW-0813">Transport</keyword>
<dbReference type="EMBL" id="BLJN01000005">
    <property type="protein sequence ID" value="GFE82863.1"/>
    <property type="molecule type" value="Genomic_DNA"/>
</dbReference>
<evidence type="ECO:0000259" key="12">
    <source>
        <dbReference type="Pfam" id="PF00999"/>
    </source>
</evidence>